<dbReference type="InterPro" id="IPR010982">
    <property type="entry name" value="Lambda_DNA-bd_dom_sf"/>
</dbReference>
<accession>A0A972K2W4</accession>
<feature type="domain" description="HTH cro/C1-type" evidence="1">
    <location>
        <begin position="6"/>
        <end position="60"/>
    </location>
</feature>
<name>A0A972K2W4_9BACL</name>
<proteinExistence type="predicted"/>
<sequence length="82" mass="9651">MIYENIERLRKVRGITKTKLAKELDISLQGYRHIAYGNVRLDVERLQVIAKFFNVEPAIFFNTELTENVIKELLLKKEISKT</sequence>
<dbReference type="EMBL" id="WHOD01000070">
    <property type="protein sequence ID" value="NOU95318.1"/>
    <property type="molecule type" value="Genomic_DNA"/>
</dbReference>
<keyword evidence="3" id="KW-1185">Reference proteome</keyword>
<dbReference type="Gene3D" id="1.10.260.40">
    <property type="entry name" value="lambda repressor-like DNA-binding domains"/>
    <property type="match status" value="1"/>
</dbReference>
<dbReference type="PROSITE" id="PS50943">
    <property type="entry name" value="HTH_CROC1"/>
    <property type="match status" value="1"/>
</dbReference>
<protein>
    <submittedName>
        <fullName evidence="2">Helix-turn-helix domain-containing protein</fullName>
    </submittedName>
</protein>
<dbReference type="InterPro" id="IPR001387">
    <property type="entry name" value="Cro/C1-type_HTH"/>
</dbReference>
<dbReference type="Proteomes" id="UP000641588">
    <property type="component" value="Unassembled WGS sequence"/>
</dbReference>
<reference evidence="2" key="1">
    <citation type="submission" date="2019-10" db="EMBL/GenBank/DDBJ databases">
        <title>Description of Paenibacillus glebae sp. nov.</title>
        <authorList>
            <person name="Carlier A."/>
            <person name="Qi S."/>
        </authorList>
    </citation>
    <scope>NUCLEOTIDE SEQUENCE</scope>
    <source>
        <strain evidence="2">LMG 31456</strain>
    </source>
</reference>
<gene>
    <name evidence="2" type="ORF">GC093_19110</name>
</gene>
<evidence type="ECO:0000313" key="3">
    <source>
        <dbReference type="Proteomes" id="UP000641588"/>
    </source>
</evidence>
<dbReference type="GO" id="GO:0003677">
    <property type="term" value="F:DNA binding"/>
    <property type="evidence" value="ECO:0007669"/>
    <property type="project" value="InterPro"/>
</dbReference>
<comment type="caution">
    <text evidence="2">The sequence shown here is derived from an EMBL/GenBank/DDBJ whole genome shotgun (WGS) entry which is preliminary data.</text>
</comment>
<evidence type="ECO:0000313" key="2">
    <source>
        <dbReference type="EMBL" id="NOU95318.1"/>
    </source>
</evidence>
<dbReference type="CDD" id="cd00093">
    <property type="entry name" value="HTH_XRE"/>
    <property type="match status" value="1"/>
</dbReference>
<organism evidence="2 3">
    <name type="scientific">Paenibacillus foliorum</name>
    <dbReference type="NCBI Taxonomy" id="2654974"/>
    <lineage>
        <taxon>Bacteria</taxon>
        <taxon>Bacillati</taxon>
        <taxon>Bacillota</taxon>
        <taxon>Bacilli</taxon>
        <taxon>Bacillales</taxon>
        <taxon>Paenibacillaceae</taxon>
        <taxon>Paenibacillus</taxon>
    </lineage>
</organism>
<dbReference type="SMART" id="SM00530">
    <property type="entry name" value="HTH_XRE"/>
    <property type="match status" value="1"/>
</dbReference>
<dbReference type="Pfam" id="PF01381">
    <property type="entry name" value="HTH_3"/>
    <property type="match status" value="1"/>
</dbReference>
<evidence type="ECO:0000259" key="1">
    <source>
        <dbReference type="PROSITE" id="PS50943"/>
    </source>
</evidence>
<dbReference type="SUPFAM" id="SSF47413">
    <property type="entry name" value="lambda repressor-like DNA-binding domains"/>
    <property type="match status" value="1"/>
</dbReference>
<dbReference type="AlphaFoldDB" id="A0A972K2W4"/>